<sequence length="143" mass="15385">MMSYKQIAVAYDGSNLSKQALQHAARLAQAFNSKLTVIHAYATPMLNAGDMLLTAPSNWTQEYVDYAYKQIDSAKTLVPAGIDADFQTVEGYAAQVILDCAERAGADLIVMGSRGLGAIREFVLGSVSHNVAQHAKIPVLIVK</sequence>
<evidence type="ECO:0000313" key="3">
    <source>
        <dbReference type="EMBL" id="MBB6676154.1"/>
    </source>
</evidence>
<accession>A0A841T478</accession>
<comment type="caution">
    <text evidence="3">The sequence shown here is derived from an EMBL/GenBank/DDBJ whole genome shotgun (WGS) entry which is preliminary data.</text>
</comment>
<protein>
    <submittedName>
        <fullName evidence="3">Universal stress protein</fullName>
    </submittedName>
</protein>
<reference evidence="3 4" key="1">
    <citation type="submission" date="2020-08" db="EMBL/GenBank/DDBJ databases">
        <title>Cohnella phylogeny.</title>
        <authorList>
            <person name="Dunlap C."/>
        </authorList>
    </citation>
    <scope>NUCLEOTIDE SEQUENCE [LARGE SCALE GENOMIC DNA]</scope>
    <source>
        <strain evidence="3 4">DSM 103658</strain>
    </source>
</reference>
<dbReference type="PANTHER" id="PTHR46268">
    <property type="entry name" value="STRESS RESPONSE PROTEIN NHAX"/>
    <property type="match status" value="1"/>
</dbReference>
<evidence type="ECO:0000313" key="4">
    <source>
        <dbReference type="Proteomes" id="UP000574133"/>
    </source>
</evidence>
<evidence type="ECO:0000259" key="2">
    <source>
        <dbReference type="Pfam" id="PF00582"/>
    </source>
</evidence>
<comment type="similarity">
    <text evidence="1">Belongs to the universal stress protein A family.</text>
</comment>
<dbReference type="Proteomes" id="UP000574133">
    <property type="component" value="Unassembled WGS sequence"/>
</dbReference>
<dbReference type="EMBL" id="JACJVN010000012">
    <property type="protein sequence ID" value="MBB6676154.1"/>
    <property type="molecule type" value="Genomic_DNA"/>
</dbReference>
<evidence type="ECO:0000256" key="1">
    <source>
        <dbReference type="ARBA" id="ARBA00008791"/>
    </source>
</evidence>
<dbReference type="PANTHER" id="PTHR46268:SF6">
    <property type="entry name" value="UNIVERSAL STRESS PROTEIN UP12"/>
    <property type="match status" value="1"/>
</dbReference>
<name>A0A841T478_9BACL</name>
<organism evidence="3 4">
    <name type="scientific">Cohnella lubricantis</name>
    <dbReference type="NCBI Taxonomy" id="2163172"/>
    <lineage>
        <taxon>Bacteria</taxon>
        <taxon>Bacillati</taxon>
        <taxon>Bacillota</taxon>
        <taxon>Bacilli</taxon>
        <taxon>Bacillales</taxon>
        <taxon>Paenibacillaceae</taxon>
        <taxon>Cohnella</taxon>
    </lineage>
</organism>
<dbReference type="PRINTS" id="PR01438">
    <property type="entry name" value="UNVRSLSTRESS"/>
</dbReference>
<dbReference type="Gene3D" id="3.40.50.620">
    <property type="entry name" value="HUPs"/>
    <property type="match status" value="1"/>
</dbReference>
<dbReference type="CDD" id="cd00293">
    <property type="entry name" value="USP-like"/>
    <property type="match status" value="1"/>
</dbReference>
<dbReference type="InterPro" id="IPR006016">
    <property type="entry name" value="UspA"/>
</dbReference>
<dbReference type="InterPro" id="IPR006015">
    <property type="entry name" value="Universal_stress_UspA"/>
</dbReference>
<dbReference type="InterPro" id="IPR014729">
    <property type="entry name" value="Rossmann-like_a/b/a_fold"/>
</dbReference>
<keyword evidence="4" id="KW-1185">Reference proteome</keyword>
<gene>
    <name evidence="3" type="ORF">H4Q31_02315</name>
</gene>
<feature type="domain" description="UspA" evidence="2">
    <location>
        <begin position="4"/>
        <end position="143"/>
    </location>
</feature>
<dbReference type="SUPFAM" id="SSF52402">
    <property type="entry name" value="Adenine nucleotide alpha hydrolases-like"/>
    <property type="match status" value="1"/>
</dbReference>
<dbReference type="Pfam" id="PF00582">
    <property type="entry name" value="Usp"/>
    <property type="match status" value="1"/>
</dbReference>
<dbReference type="AlphaFoldDB" id="A0A841T478"/>
<proteinExistence type="inferred from homology"/>